<comment type="subunit">
    <text evidence="5">Homodimer.</text>
</comment>
<dbReference type="EMBL" id="BMAQ01000015">
    <property type="protein sequence ID" value="GFR38321.1"/>
    <property type="molecule type" value="Genomic_DNA"/>
</dbReference>
<comment type="pathway">
    <text evidence="5">Purine metabolism; XMP biosynthesis via salvage pathway; XMP from xanthine: step 1/1.</text>
</comment>
<feature type="binding site" evidence="5">
    <location>
        <position position="156"/>
    </location>
    <ligand>
        <name>xanthine</name>
        <dbReference type="ChEBI" id="CHEBI:17712"/>
    </ligand>
</feature>
<dbReference type="Proteomes" id="UP000654993">
    <property type="component" value="Unassembled WGS sequence"/>
</dbReference>
<protein>
    <recommendedName>
        <fullName evidence="5 6">Xanthine phosphoribosyltransferase</fullName>
        <shortName evidence="5">XPRTase</shortName>
        <ecNumber evidence="5 6">2.4.2.22</ecNumber>
    </recommendedName>
</protein>
<dbReference type="PANTHER" id="PTHR43864:SF1">
    <property type="entry name" value="XANTHINE PHOSPHORIBOSYLTRANSFERASE"/>
    <property type="match status" value="1"/>
</dbReference>
<dbReference type="Pfam" id="PF00156">
    <property type="entry name" value="Pribosyltran"/>
    <property type="match status" value="1"/>
</dbReference>
<evidence type="ECO:0000259" key="7">
    <source>
        <dbReference type="Pfam" id="PF00156"/>
    </source>
</evidence>
<keyword evidence="9" id="KW-1185">Reference proteome</keyword>
<dbReference type="EC" id="2.4.2.22" evidence="5 6"/>
<feature type="binding site" evidence="5">
    <location>
        <position position="20"/>
    </location>
    <ligand>
        <name>xanthine</name>
        <dbReference type="ChEBI" id="CHEBI:17712"/>
    </ligand>
</feature>
<dbReference type="NCBIfam" id="TIGR01744">
    <property type="entry name" value="XPRTase"/>
    <property type="match status" value="1"/>
</dbReference>
<dbReference type="PANTHER" id="PTHR43864">
    <property type="entry name" value="HYPOXANTHINE/GUANINE PHOSPHORIBOSYLTRANSFERASE"/>
    <property type="match status" value="1"/>
</dbReference>
<feature type="binding site" evidence="5">
    <location>
        <position position="27"/>
    </location>
    <ligand>
        <name>xanthine</name>
        <dbReference type="ChEBI" id="CHEBI:17712"/>
    </ligand>
</feature>
<keyword evidence="1 5" id="KW-0963">Cytoplasm</keyword>
<evidence type="ECO:0000256" key="5">
    <source>
        <dbReference type="HAMAP-Rule" id="MF_01184"/>
    </source>
</evidence>
<dbReference type="GO" id="GO:0005737">
    <property type="term" value="C:cytoplasm"/>
    <property type="evidence" value="ECO:0007669"/>
    <property type="project" value="UniProtKB-SubCell"/>
</dbReference>
<dbReference type="RefSeq" id="WP_200966574.1">
    <property type="nucleotide sequence ID" value="NZ_BMAQ01000015.1"/>
</dbReference>
<name>A0A916QCP4_9BACL</name>
<dbReference type="Gene3D" id="3.40.50.2020">
    <property type="match status" value="1"/>
</dbReference>
<dbReference type="InterPro" id="IPR050118">
    <property type="entry name" value="Pur/Pyrimidine_PRTase"/>
</dbReference>
<reference evidence="8" key="1">
    <citation type="submission" date="2020-08" db="EMBL/GenBank/DDBJ databases">
        <authorList>
            <person name="Uke A."/>
            <person name="Chhe C."/>
            <person name="Baramee S."/>
            <person name="Kosugi A."/>
        </authorList>
    </citation>
    <scope>NUCLEOTIDE SEQUENCE</scope>
    <source>
        <strain evidence="8">DA-C8</strain>
    </source>
</reference>
<accession>A0A916QCP4</accession>
<dbReference type="GO" id="GO:0006166">
    <property type="term" value="P:purine ribonucleoside salvage"/>
    <property type="evidence" value="ECO:0007669"/>
    <property type="project" value="UniProtKB-KW"/>
</dbReference>
<dbReference type="CDD" id="cd06223">
    <property type="entry name" value="PRTases_typeI"/>
    <property type="match status" value="1"/>
</dbReference>
<reference evidence="8" key="2">
    <citation type="journal article" date="2021" name="Data Brief">
        <title>Draft genome sequence data of the facultative, thermophilic, xylanolytic bacterium Paenibacillus sp. strain DA-C8.</title>
        <authorList>
            <person name="Chhe C."/>
            <person name="Uke A."/>
            <person name="Baramee S."/>
            <person name="Ungkulpasvich U."/>
            <person name="Tachaapaikoon C."/>
            <person name="Pason P."/>
            <person name="Waeonukul R."/>
            <person name="Ratanakhanokchai K."/>
            <person name="Kosugi A."/>
        </authorList>
    </citation>
    <scope>NUCLEOTIDE SEQUENCE</scope>
    <source>
        <strain evidence="8">DA-C8</strain>
    </source>
</reference>
<evidence type="ECO:0000256" key="4">
    <source>
        <dbReference type="ARBA" id="ARBA00022726"/>
    </source>
</evidence>
<evidence type="ECO:0000256" key="2">
    <source>
        <dbReference type="ARBA" id="ARBA00022676"/>
    </source>
</evidence>
<dbReference type="GO" id="GO:0032265">
    <property type="term" value="P:XMP salvage"/>
    <property type="evidence" value="ECO:0007669"/>
    <property type="project" value="UniProtKB-UniRule"/>
</dbReference>
<keyword evidence="3 5" id="KW-0808">Transferase</keyword>
<gene>
    <name evidence="5 8" type="primary">xpt</name>
    <name evidence="8" type="ORF">PRECH8_16170</name>
</gene>
<dbReference type="HAMAP" id="MF_01184">
    <property type="entry name" value="XPRTase"/>
    <property type="match status" value="1"/>
</dbReference>
<feature type="binding site" evidence="5">
    <location>
        <begin position="128"/>
        <end position="132"/>
    </location>
    <ligand>
        <name>5-phospho-alpha-D-ribose 1-diphosphate</name>
        <dbReference type="ChEBI" id="CHEBI:58017"/>
    </ligand>
</feature>
<keyword evidence="2 5" id="KW-0328">Glycosyltransferase</keyword>
<organism evidence="8 9">
    <name type="scientific">Insulibacter thermoxylanivorax</name>
    <dbReference type="NCBI Taxonomy" id="2749268"/>
    <lineage>
        <taxon>Bacteria</taxon>
        <taxon>Bacillati</taxon>
        <taxon>Bacillota</taxon>
        <taxon>Bacilli</taxon>
        <taxon>Bacillales</taxon>
        <taxon>Paenibacillaceae</taxon>
        <taxon>Insulibacter</taxon>
    </lineage>
</organism>
<evidence type="ECO:0000256" key="1">
    <source>
        <dbReference type="ARBA" id="ARBA00022490"/>
    </source>
</evidence>
<dbReference type="InterPro" id="IPR029057">
    <property type="entry name" value="PRTase-like"/>
</dbReference>
<dbReference type="InterPro" id="IPR010079">
    <property type="entry name" value="Xanthine_PRibTrfase"/>
</dbReference>
<evidence type="ECO:0000313" key="9">
    <source>
        <dbReference type="Proteomes" id="UP000654993"/>
    </source>
</evidence>
<keyword evidence="4 5" id="KW-0660">Purine salvage</keyword>
<feature type="domain" description="Phosphoribosyltransferase" evidence="7">
    <location>
        <begin position="32"/>
        <end position="156"/>
    </location>
</feature>
<proteinExistence type="inferred from homology"/>
<comment type="function">
    <text evidence="5">Converts the preformed base xanthine, a product of nucleic acid breakdown, to xanthosine 5'-monophosphate (XMP), so it can be reused for RNA or DNA synthesis.</text>
</comment>
<evidence type="ECO:0000256" key="3">
    <source>
        <dbReference type="ARBA" id="ARBA00022679"/>
    </source>
</evidence>
<comment type="caution">
    <text evidence="8">The sequence shown here is derived from an EMBL/GenBank/DDBJ whole genome shotgun (WGS) entry which is preliminary data.</text>
</comment>
<comment type="subcellular location">
    <subcellularLocation>
        <location evidence="5">Cytoplasm</location>
    </subcellularLocation>
</comment>
<comment type="catalytic activity">
    <reaction evidence="5">
        <text>XMP + diphosphate = xanthine + 5-phospho-alpha-D-ribose 1-diphosphate</text>
        <dbReference type="Rhea" id="RHEA:10800"/>
        <dbReference type="ChEBI" id="CHEBI:17712"/>
        <dbReference type="ChEBI" id="CHEBI:33019"/>
        <dbReference type="ChEBI" id="CHEBI:57464"/>
        <dbReference type="ChEBI" id="CHEBI:58017"/>
        <dbReference type="EC" id="2.4.2.22"/>
    </reaction>
</comment>
<dbReference type="GO" id="GO:0000310">
    <property type="term" value="F:xanthine phosphoribosyltransferase activity"/>
    <property type="evidence" value="ECO:0007669"/>
    <property type="project" value="UniProtKB-UniRule"/>
</dbReference>
<evidence type="ECO:0000313" key="8">
    <source>
        <dbReference type="EMBL" id="GFR38321.1"/>
    </source>
</evidence>
<sequence length="190" mass="20796">MDILKQAILDKGSVVHDHLLNLDQVINHQIDPQLMMKIGERFAELYRDDGVTKVLTIESSGISVAFAAAYHLGVPFVFARRKKTRVTDEDAYCERVPSFTKGIVTDIVVPRSLLSPDDHVLLIDDLIANGDAARGLMRIVKQSGAGIAGWGIAIEKSFQQGADAIRAMGIRVETLVKIRSLEGGIVQFAD</sequence>
<dbReference type="InterPro" id="IPR000836">
    <property type="entry name" value="PRTase_dom"/>
</dbReference>
<dbReference type="AlphaFoldDB" id="A0A916QCP4"/>
<evidence type="ECO:0000256" key="6">
    <source>
        <dbReference type="NCBIfam" id="TIGR01744"/>
    </source>
</evidence>
<comment type="similarity">
    <text evidence="5">Belongs to the purine/pyrimidine phosphoribosyltransferase family. Xpt subfamily.</text>
</comment>
<dbReference type="NCBIfam" id="NF006671">
    <property type="entry name" value="PRK09219.1"/>
    <property type="match status" value="1"/>
</dbReference>
<dbReference type="GO" id="GO:0046110">
    <property type="term" value="P:xanthine metabolic process"/>
    <property type="evidence" value="ECO:0007669"/>
    <property type="project" value="UniProtKB-UniRule"/>
</dbReference>
<dbReference type="SUPFAM" id="SSF53271">
    <property type="entry name" value="PRTase-like"/>
    <property type="match status" value="1"/>
</dbReference>